<proteinExistence type="predicted"/>
<evidence type="ECO:0000313" key="3">
    <source>
        <dbReference type="RefSeq" id="XP_037894780.1"/>
    </source>
</evidence>
<sequence>MDPQQIVELGKLLKNNGDKILNSEFALILSGSILRALNDSFTLIVDSLECGDAKNFQVLKTINSKSSAFRDLQLISDSVQKTPQLCMVHCPHEEYFQGNIGIKKFRAGLTTVLV</sequence>
<dbReference type="KEGG" id="gfs:119640660"/>
<organism evidence="2 3">
    <name type="scientific">Glossina fuscipes</name>
    <dbReference type="NCBI Taxonomy" id="7396"/>
    <lineage>
        <taxon>Eukaryota</taxon>
        <taxon>Metazoa</taxon>
        <taxon>Ecdysozoa</taxon>
        <taxon>Arthropoda</taxon>
        <taxon>Hexapoda</taxon>
        <taxon>Insecta</taxon>
        <taxon>Pterygota</taxon>
        <taxon>Neoptera</taxon>
        <taxon>Endopterygota</taxon>
        <taxon>Diptera</taxon>
        <taxon>Brachycera</taxon>
        <taxon>Muscomorpha</taxon>
        <taxon>Hippoboscoidea</taxon>
        <taxon>Glossinidae</taxon>
        <taxon>Glossina</taxon>
    </lineage>
</organism>
<dbReference type="Proteomes" id="UP000092443">
    <property type="component" value="Unplaced"/>
</dbReference>
<dbReference type="Pfam" id="PF15904">
    <property type="entry name" value="LIP1"/>
    <property type="match status" value="1"/>
</dbReference>
<dbReference type="InterPro" id="IPR031782">
    <property type="entry name" value="LIP1_N"/>
</dbReference>
<keyword evidence="2" id="KW-1185">Reference proteome</keyword>
<protein>
    <submittedName>
        <fullName evidence="3">Uncharacterized protein LOC119640660</fullName>
    </submittedName>
</protein>
<reference evidence="3" key="1">
    <citation type="submission" date="2025-08" db="UniProtKB">
        <authorList>
            <consortium name="RefSeq"/>
        </authorList>
    </citation>
    <scope>IDENTIFICATION</scope>
    <source>
        <tissue evidence="3">Whole body pupa</tissue>
    </source>
</reference>
<evidence type="ECO:0000259" key="1">
    <source>
        <dbReference type="Pfam" id="PF15904"/>
    </source>
</evidence>
<name>A0A9C5Z3W4_9MUSC</name>
<feature type="domain" description="LKB1 serine/threonine kinase interacting protein 1 N-terminal" evidence="1">
    <location>
        <begin position="2"/>
        <end position="91"/>
    </location>
</feature>
<evidence type="ECO:0000313" key="2">
    <source>
        <dbReference type="Proteomes" id="UP000092443"/>
    </source>
</evidence>
<dbReference type="GeneID" id="119640660"/>
<accession>A0A9C5Z3W4</accession>
<gene>
    <name evidence="3" type="primary">LOC119640660</name>
</gene>
<dbReference type="AlphaFoldDB" id="A0A9C5Z3W4"/>
<dbReference type="RefSeq" id="XP_037894780.1">
    <property type="nucleotide sequence ID" value="XM_038038852.1"/>
</dbReference>